<dbReference type="Gene3D" id="3.30.2010.10">
    <property type="entry name" value="Metalloproteases ('zincins'), catalytic domain"/>
    <property type="match status" value="1"/>
</dbReference>
<organism evidence="8 9">
    <name type="scientific">Gymnopilus dilepis</name>
    <dbReference type="NCBI Taxonomy" id="231916"/>
    <lineage>
        <taxon>Eukaryota</taxon>
        <taxon>Fungi</taxon>
        <taxon>Dikarya</taxon>
        <taxon>Basidiomycota</taxon>
        <taxon>Agaricomycotina</taxon>
        <taxon>Agaricomycetes</taxon>
        <taxon>Agaricomycetidae</taxon>
        <taxon>Agaricales</taxon>
        <taxon>Agaricineae</taxon>
        <taxon>Hymenogastraceae</taxon>
        <taxon>Gymnopilus</taxon>
    </lineage>
</organism>
<dbReference type="Pfam" id="PF01435">
    <property type="entry name" value="Peptidase_M48"/>
    <property type="match status" value="1"/>
</dbReference>
<comment type="similarity">
    <text evidence="6">Belongs to the peptidase M48 family.</text>
</comment>
<protein>
    <recommendedName>
        <fullName evidence="7">Peptidase M48 domain-containing protein</fullName>
    </recommendedName>
</protein>
<evidence type="ECO:0000259" key="7">
    <source>
        <dbReference type="Pfam" id="PF01435"/>
    </source>
</evidence>
<evidence type="ECO:0000313" key="8">
    <source>
        <dbReference type="EMBL" id="PPQ95429.1"/>
    </source>
</evidence>
<evidence type="ECO:0000256" key="3">
    <source>
        <dbReference type="ARBA" id="ARBA00022801"/>
    </source>
</evidence>
<dbReference type="PANTHER" id="PTHR22726:SF1">
    <property type="entry name" value="METALLOENDOPEPTIDASE OMA1, MITOCHONDRIAL"/>
    <property type="match status" value="1"/>
</dbReference>
<dbReference type="OrthoDB" id="7464992at2759"/>
<keyword evidence="2" id="KW-0479">Metal-binding</keyword>
<keyword evidence="1 6" id="KW-0645">Protease</keyword>
<dbReference type="PANTHER" id="PTHR22726">
    <property type="entry name" value="METALLOENDOPEPTIDASE OMA1"/>
    <property type="match status" value="1"/>
</dbReference>
<accession>A0A409XXD8</accession>
<dbReference type="Proteomes" id="UP000284706">
    <property type="component" value="Unassembled WGS sequence"/>
</dbReference>
<evidence type="ECO:0000256" key="2">
    <source>
        <dbReference type="ARBA" id="ARBA00022723"/>
    </source>
</evidence>
<dbReference type="GO" id="GO:0016020">
    <property type="term" value="C:membrane"/>
    <property type="evidence" value="ECO:0007669"/>
    <property type="project" value="TreeGrafter"/>
</dbReference>
<dbReference type="AlphaFoldDB" id="A0A409XXD8"/>
<dbReference type="GO" id="GO:0046872">
    <property type="term" value="F:metal ion binding"/>
    <property type="evidence" value="ECO:0007669"/>
    <property type="project" value="UniProtKB-KW"/>
</dbReference>
<dbReference type="InterPro" id="IPR001915">
    <property type="entry name" value="Peptidase_M48"/>
</dbReference>
<keyword evidence="3 6" id="KW-0378">Hydrolase</keyword>
<comment type="cofactor">
    <cofactor evidence="6">
        <name>Zn(2+)</name>
        <dbReference type="ChEBI" id="CHEBI:29105"/>
    </cofactor>
    <text evidence="6">Binds 1 zinc ion per subunit.</text>
</comment>
<dbReference type="GO" id="GO:0051603">
    <property type="term" value="P:proteolysis involved in protein catabolic process"/>
    <property type="evidence" value="ECO:0007669"/>
    <property type="project" value="TreeGrafter"/>
</dbReference>
<evidence type="ECO:0000256" key="1">
    <source>
        <dbReference type="ARBA" id="ARBA00022670"/>
    </source>
</evidence>
<keyword evidence="5 6" id="KW-0482">Metalloprotease</keyword>
<dbReference type="FunCoup" id="A0A409XXD8">
    <property type="interactions" value="100"/>
</dbReference>
<dbReference type="InParanoid" id="A0A409XXD8"/>
<keyword evidence="9" id="KW-1185">Reference proteome</keyword>
<proteinExistence type="inferred from homology"/>
<gene>
    <name evidence="8" type="ORF">CVT26_008450</name>
</gene>
<dbReference type="CDD" id="cd07331">
    <property type="entry name" value="M48C_Oma1_like"/>
    <property type="match status" value="1"/>
</dbReference>
<dbReference type="InterPro" id="IPR051156">
    <property type="entry name" value="Mito/Outer_Membr_Metalloprot"/>
</dbReference>
<evidence type="ECO:0000313" key="9">
    <source>
        <dbReference type="Proteomes" id="UP000284706"/>
    </source>
</evidence>
<evidence type="ECO:0000256" key="4">
    <source>
        <dbReference type="ARBA" id="ARBA00022833"/>
    </source>
</evidence>
<reference evidence="8 9" key="1">
    <citation type="journal article" date="2018" name="Evol. Lett.">
        <title>Horizontal gene cluster transfer increased hallucinogenic mushroom diversity.</title>
        <authorList>
            <person name="Reynolds H.T."/>
            <person name="Vijayakumar V."/>
            <person name="Gluck-Thaler E."/>
            <person name="Korotkin H.B."/>
            <person name="Matheny P.B."/>
            <person name="Slot J.C."/>
        </authorList>
    </citation>
    <scope>NUCLEOTIDE SEQUENCE [LARGE SCALE GENOMIC DNA]</scope>
    <source>
        <strain evidence="8 9">SRW20</strain>
    </source>
</reference>
<sequence length="397" mass="44275">MFRTSLRRIYASRPASTAAKSFRGATLPPVTVGRLQQFSSSLRRQAYIRFGEQRPPPKKPEYSIEWRHLDPAIKGALIAAGVGTVYYVSHLEQVPETGRWRFMNTTPEFEAKFSELSRKQLRQELAPSTLPENHPLSRHVRRVVSRILRASNLGVLKGEDRPSHLSPLGMGWDLEGNAWNPDVEFGAAKEPGPVYGPSKEWDVIVVNDSKMINAMASPGIIIVFTGILPVCQDEEGLAAVLSHEIGHVVARHTAERLSSQTIAWGVLAILALLGLDLGLTSFAQQILMELPNSRKQELEADLIGLRLMSRACYNPVAAPLMFSRLGKLESKAAKGLDFLQTHPSSDSRVKFLEEHLHEGFSLLYSNPDCERVRQQLESFKETAHIVKPTRSGELEIF</sequence>
<dbReference type="EMBL" id="NHYE01001426">
    <property type="protein sequence ID" value="PPQ95429.1"/>
    <property type="molecule type" value="Genomic_DNA"/>
</dbReference>
<keyword evidence="4 6" id="KW-0862">Zinc</keyword>
<comment type="caution">
    <text evidence="8">The sequence shown here is derived from an EMBL/GenBank/DDBJ whole genome shotgun (WGS) entry which is preliminary data.</text>
</comment>
<dbReference type="STRING" id="231916.A0A409XXD8"/>
<dbReference type="GO" id="GO:0004222">
    <property type="term" value="F:metalloendopeptidase activity"/>
    <property type="evidence" value="ECO:0007669"/>
    <property type="project" value="InterPro"/>
</dbReference>
<evidence type="ECO:0000256" key="6">
    <source>
        <dbReference type="RuleBase" id="RU003983"/>
    </source>
</evidence>
<name>A0A409XXD8_9AGAR</name>
<evidence type="ECO:0000256" key="5">
    <source>
        <dbReference type="ARBA" id="ARBA00023049"/>
    </source>
</evidence>
<feature type="domain" description="Peptidase M48" evidence="7">
    <location>
        <begin position="197"/>
        <end position="354"/>
    </location>
</feature>